<protein>
    <submittedName>
        <fullName evidence="1">Uncharacterized protein</fullName>
    </submittedName>
</protein>
<dbReference type="InterPro" id="IPR043502">
    <property type="entry name" value="DNA/RNA_pol_sf"/>
</dbReference>
<dbReference type="OrthoDB" id="1735624at2759"/>
<evidence type="ECO:0000313" key="1">
    <source>
        <dbReference type="EMBL" id="PKA47481.1"/>
    </source>
</evidence>
<evidence type="ECO:0000313" key="2">
    <source>
        <dbReference type="Proteomes" id="UP000236161"/>
    </source>
</evidence>
<proteinExistence type="predicted"/>
<organism evidence="1 2">
    <name type="scientific">Apostasia shenzhenica</name>
    <dbReference type="NCBI Taxonomy" id="1088818"/>
    <lineage>
        <taxon>Eukaryota</taxon>
        <taxon>Viridiplantae</taxon>
        <taxon>Streptophyta</taxon>
        <taxon>Embryophyta</taxon>
        <taxon>Tracheophyta</taxon>
        <taxon>Spermatophyta</taxon>
        <taxon>Magnoliopsida</taxon>
        <taxon>Liliopsida</taxon>
        <taxon>Asparagales</taxon>
        <taxon>Orchidaceae</taxon>
        <taxon>Apostasioideae</taxon>
        <taxon>Apostasia</taxon>
    </lineage>
</organism>
<dbReference type="AlphaFoldDB" id="A0A2H9ZW08"/>
<keyword evidence="2" id="KW-1185">Reference proteome</keyword>
<sequence>MSIVNFAVIKARSGYNAILGRTTLNSFGIVISTPYLCAKFPSSCSVVTIRGDLRQATRCFEIAAQLVVDYLDPRESQPLMPQEGVINVLVGGEGSSKIINISSSMNANQQAGVTALLSEYVDVFAWSPEDISGIDRTICEHRLSISDDAIPTNQKKRVMAGERQNAVEEEVNKLLKAGYIREV</sequence>
<gene>
    <name evidence="1" type="ORF">AXF42_Ash021558</name>
</gene>
<reference evidence="1 2" key="1">
    <citation type="journal article" date="2017" name="Nature">
        <title>The Apostasia genome and the evolution of orchids.</title>
        <authorList>
            <person name="Zhang G.Q."/>
            <person name="Liu K.W."/>
            <person name="Li Z."/>
            <person name="Lohaus R."/>
            <person name="Hsiao Y.Y."/>
            <person name="Niu S.C."/>
            <person name="Wang J.Y."/>
            <person name="Lin Y.C."/>
            <person name="Xu Q."/>
            <person name="Chen L.J."/>
            <person name="Yoshida K."/>
            <person name="Fujiwara S."/>
            <person name="Wang Z.W."/>
            <person name="Zhang Y.Q."/>
            <person name="Mitsuda N."/>
            <person name="Wang M."/>
            <person name="Liu G.H."/>
            <person name="Pecoraro L."/>
            <person name="Huang H.X."/>
            <person name="Xiao X.J."/>
            <person name="Lin M."/>
            <person name="Wu X.Y."/>
            <person name="Wu W.L."/>
            <person name="Chen Y.Y."/>
            <person name="Chang S.B."/>
            <person name="Sakamoto S."/>
            <person name="Ohme-Takagi M."/>
            <person name="Yagi M."/>
            <person name="Zeng S.J."/>
            <person name="Shen C.Y."/>
            <person name="Yeh C.M."/>
            <person name="Luo Y.B."/>
            <person name="Tsai W.C."/>
            <person name="Van de Peer Y."/>
            <person name="Liu Z.J."/>
        </authorList>
    </citation>
    <scope>NUCLEOTIDE SEQUENCE [LARGE SCALE GENOMIC DNA]</scope>
    <source>
        <strain evidence="2">cv. Shenzhen</strain>
        <tissue evidence="1">Stem</tissue>
    </source>
</reference>
<accession>A0A2H9ZW08</accession>
<dbReference type="SUPFAM" id="SSF56672">
    <property type="entry name" value="DNA/RNA polymerases"/>
    <property type="match status" value="1"/>
</dbReference>
<name>A0A2H9ZW08_9ASPA</name>
<dbReference type="EMBL" id="KZ453162">
    <property type="protein sequence ID" value="PKA47481.1"/>
    <property type="molecule type" value="Genomic_DNA"/>
</dbReference>
<dbReference type="Proteomes" id="UP000236161">
    <property type="component" value="Unassembled WGS sequence"/>
</dbReference>
<dbReference type="Gene3D" id="3.10.10.10">
    <property type="entry name" value="HIV Type 1 Reverse Transcriptase, subunit A, domain 1"/>
    <property type="match status" value="1"/>
</dbReference>